<dbReference type="GO" id="GO:0008168">
    <property type="term" value="F:methyltransferase activity"/>
    <property type="evidence" value="ECO:0007669"/>
    <property type="project" value="UniProtKB-KW"/>
</dbReference>
<dbReference type="GO" id="GO:0032259">
    <property type="term" value="P:methylation"/>
    <property type="evidence" value="ECO:0007669"/>
    <property type="project" value="UniProtKB-KW"/>
</dbReference>
<keyword evidence="2" id="KW-1185">Reference proteome</keyword>
<comment type="caution">
    <text evidence="1">The sequence shown here is derived from an EMBL/GenBank/DDBJ whole genome shotgun (WGS) entry which is preliminary data.</text>
</comment>
<dbReference type="Pfam" id="PF13489">
    <property type="entry name" value="Methyltransf_23"/>
    <property type="match status" value="1"/>
</dbReference>
<dbReference type="AlphaFoldDB" id="A0AA44BDX1"/>
<sequence length="243" mass="28530">MVNPIKKAVQKVYKSLKKNKLENSEGVYNEWAKEKEGSVDFFEKKLHKGSMDKRLNSKAKLRKDVRGYLPKDQKELKLLDVGAGPITRLGYNWEDRIIHIEAVDVNGDLYQKLFKKHNITPPVITKNSEAEKIHELYEGETFDFAFSRNALDHCYDPIKGIKNMVDLIKPQRYAVLLHRRNEGLSQGYRGAHLWNFDVEQDQVIVYNPSKKYKLREELSGVEVQYKLEQTPKDEWIYVEIFKK</sequence>
<proteinExistence type="predicted"/>
<dbReference type="SUPFAM" id="SSF53335">
    <property type="entry name" value="S-adenosyl-L-methionine-dependent methyltransferases"/>
    <property type="match status" value="1"/>
</dbReference>
<dbReference type="CDD" id="cd02440">
    <property type="entry name" value="AdoMet_MTases"/>
    <property type="match status" value="1"/>
</dbReference>
<reference evidence="1 2" key="1">
    <citation type="submission" date="2019-04" db="EMBL/GenBank/DDBJ databases">
        <title>Isachenkonia alkalipeptolytica gen. nov. sp. nov. a new anaerobic, alkiliphilic organothrophic bacterium capable to reduce synthesized ferrihydrite isolated from a soda lake.</title>
        <authorList>
            <person name="Toshchakov S.V."/>
            <person name="Zavarzina D.G."/>
            <person name="Zhilina T.N."/>
            <person name="Kostrikina N.A."/>
            <person name="Kublanov I.V."/>
        </authorList>
    </citation>
    <scope>NUCLEOTIDE SEQUENCE [LARGE SCALE GENOMIC DNA]</scope>
    <source>
        <strain evidence="1 2">Z-1701</strain>
    </source>
</reference>
<dbReference type="Proteomes" id="UP000449710">
    <property type="component" value="Unassembled WGS sequence"/>
</dbReference>
<gene>
    <name evidence="1" type="ORF">ISALK_07740</name>
</gene>
<evidence type="ECO:0000313" key="2">
    <source>
        <dbReference type="Proteomes" id="UP000449710"/>
    </source>
</evidence>
<accession>A0AA44BDX1</accession>
<organism evidence="1 2">
    <name type="scientific">Isachenkonia alkalipeptolytica</name>
    <dbReference type="NCBI Taxonomy" id="2565777"/>
    <lineage>
        <taxon>Bacteria</taxon>
        <taxon>Bacillati</taxon>
        <taxon>Bacillota</taxon>
        <taxon>Clostridia</taxon>
        <taxon>Eubacteriales</taxon>
        <taxon>Clostridiaceae</taxon>
        <taxon>Isachenkonia</taxon>
    </lineage>
</organism>
<keyword evidence="1" id="KW-0489">Methyltransferase</keyword>
<protein>
    <submittedName>
        <fullName evidence="1">Class I SAM-dependent methyltransferase</fullName>
    </submittedName>
</protein>
<keyword evidence="1" id="KW-0808">Transferase</keyword>
<dbReference type="EMBL" id="SUMG01000007">
    <property type="protein sequence ID" value="NBG88392.1"/>
    <property type="molecule type" value="Genomic_DNA"/>
</dbReference>
<dbReference type="RefSeq" id="WP_160720916.1">
    <property type="nucleotide sequence ID" value="NZ_SUMG01000007.1"/>
</dbReference>
<name>A0AA44BDX1_9CLOT</name>
<evidence type="ECO:0000313" key="1">
    <source>
        <dbReference type="EMBL" id="NBG88392.1"/>
    </source>
</evidence>
<dbReference type="InterPro" id="IPR029063">
    <property type="entry name" value="SAM-dependent_MTases_sf"/>
</dbReference>
<dbReference type="Gene3D" id="3.40.50.150">
    <property type="entry name" value="Vaccinia Virus protein VP39"/>
    <property type="match status" value="1"/>
</dbReference>